<keyword evidence="2 5" id="KW-0812">Transmembrane</keyword>
<proteinExistence type="predicted"/>
<feature type="transmembrane region" description="Helical" evidence="5">
    <location>
        <begin position="70"/>
        <end position="90"/>
    </location>
</feature>
<evidence type="ECO:0000256" key="3">
    <source>
        <dbReference type="ARBA" id="ARBA00022989"/>
    </source>
</evidence>
<evidence type="ECO:0000256" key="5">
    <source>
        <dbReference type="SAM" id="Phobius"/>
    </source>
</evidence>
<dbReference type="InterPro" id="IPR010652">
    <property type="entry name" value="DUF1232"/>
</dbReference>
<evidence type="ECO:0000256" key="4">
    <source>
        <dbReference type="ARBA" id="ARBA00023136"/>
    </source>
</evidence>
<comment type="caution">
    <text evidence="7">The sequence shown here is derived from an EMBL/GenBank/DDBJ whole genome shotgun (WGS) entry which is preliminary data.</text>
</comment>
<keyword evidence="3 5" id="KW-1133">Transmembrane helix</keyword>
<organism evidence="7 8">
    <name type="scientific">Gillisia hiemivivida</name>
    <dbReference type="NCBI Taxonomy" id="291190"/>
    <lineage>
        <taxon>Bacteria</taxon>
        <taxon>Pseudomonadati</taxon>
        <taxon>Bacteroidota</taxon>
        <taxon>Flavobacteriia</taxon>
        <taxon>Flavobacteriales</taxon>
        <taxon>Flavobacteriaceae</taxon>
        <taxon>Gillisia</taxon>
    </lineage>
</organism>
<evidence type="ECO:0000313" key="7">
    <source>
        <dbReference type="EMBL" id="TXD93044.1"/>
    </source>
</evidence>
<evidence type="ECO:0000313" key="8">
    <source>
        <dbReference type="Proteomes" id="UP000321367"/>
    </source>
</evidence>
<gene>
    <name evidence="7" type="ORF">ES724_11475</name>
</gene>
<dbReference type="RefSeq" id="WP_146933126.1">
    <property type="nucleotide sequence ID" value="NZ_CBCSHZ010000009.1"/>
</dbReference>
<evidence type="ECO:0000256" key="2">
    <source>
        <dbReference type="ARBA" id="ARBA00022692"/>
    </source>
</evidence>
<reference evidence="7 8" key="1">
    <citation type="submission" date="2019-08" db="EMBL/GenBank/DDBJ databases">
        <title>Genome sequence of Gillisia hiemivivida IC154 (type strain).</title>
        <authorList>
            <person name="Bowman J.P."/>
        </authorList>
    </citation>
    <scope>NUCLEOTIDE SEQUENCE [LARGE SCALE GENOMIC DNA]</scope>
    <source>
        <strain evidence="7 8">IC154</strain>
    </source>
</reference>
<protein>
    <submittedName>
        <fullName evidence="7">DUF1232 domain-containing protein</fullName>
    </submittedName>
</protein>
<accession>A0A5C6ZUX4</accession>
<keyword evidence="4 5" id="KW-0472">Membrane</keyword>
<name>A0A5C6ZUX4_9FLAO</name>
<dbReference type="EMBL" id="VORY01000014">
    <property type="protein sequence ID" value="TXD93044.1"/>
    <property type="molecule type" value="Genomic_DNA"/>
</dbReference>
<dbReference type="Pfam" id="PF06803">
    <property type="entry name" value="DUF1232"/>
    <property type="match status" value="1"/>
</dbReference>
<comment type="subcellular location">
    <subcellularLocation>
        <location evidence="1">Endomembrane system</location>
        <topology evidence="1">Multi-pass membrane protein</topology>
    </subcellularLocation>
</comment>
<feature type="domain" description="DUF1232" evidence="6">
    <location>
        <begin position="79"/>
        <end position="114"/>
    </location>
</feature>
<dbReference type="GO" id="GO:0012505">
    <property type="term" value="C:endomembrane system"/>
    <property type="evidence" value="ECO:0007669"/>
    <property type="project" value="UniProtKB-SubCell"/>
</dbReference>
<keyword evidence="8" id="KW-1185">Reference proteome</keyword>
<evidence type="ECO:0000259" key="6">
    <source>
        <dbReference type="Pfam" id="PF06803"/>
    </source>
</evidence>
<dbReference type="OrthoDB" id="9800034at2"/>
<sequence>MKNIFSKKVEEIDEEYMNEEITKIDGDDVDVVMDKQEDISKKITSSNMLEKYTELAKVMFGMLKDYRKGIYTNVPWFTIASIAFGFLYVLNPLDIIPDFIPGLGYIDDLAVLSFGLRFIESDLHNYLDWKLESEE</sequence>
<evidence type="ECO:0000256" key="1">
    <source>
        <dbReference type="ARBA" id="ARBA00004127"/>
    </source>
</evidence>
<dbReference type="Proteomes" id="UP000321367">
    <property type="component" value="Unassembled WGS sequence"/>
</dbReference>
<dbReference type="AlphaFoldDB" id="A0A5C6ZUX4"/>